<keyword evidence="2" id="KW-1185">Reference proteome</keyword>
<sequence>MQQRLPAELHLHHDQYPNMYICMHTAHGLRYFPCMQGRSQLYSDLLLLRPHTHANGSAVLSVRIPSPYKLLVTAHRALRRNPLDERRVSHLPHPQIPSNMQSGKIRFCAQTARTKIKRKQAVMCTIIKKLPVLIFFLQPAFHSGRHYSKTDQGCFRRCIGPLTPAFFVVLELGSDYTGKITDCTRCRYTKNWTFVGHADIPSTNELHNLPGHVEIGKGLETPSQWPYHKKSLGVLSVALH</sequence>
<organism evidence="1 2">
    <name type="scientific">Sphaerosporella brunnea</name>
    <dbReference type="NCBI Taxonomy" id="1250544"/>
    <lineage>
        <taxon>Eukaryota</taxon>
        <taxon>Fungi</taxon>
        <taxon>Dikarya</taxon>
        <taxon>Ascomycota</taxon>
        <taxon>Pezizomycotina</taxon>
        <taxon>Pezizomycetes</taxon>
        <taxon>Pezizales</taxon>
        <taxon>Pyronemataceae</taxon>
        <taxon>Sphaerosporella</taxon>
    </lineage>
</organism>
<protein>
    <submittedName>
        <fullName evidence="1">Uncharacterized protein</fullName>
    </submittedName>
</protein>
<accession>A0A5J5EZR4</accession>
<gene>
    <name evidence="1" type="ORF">FN846DRAFT_1010881</name>
</gene>
<evidence type="ECO:0000313" key="2">
    <source>
        <dbReference type="Proteomes" id="UP000326924"/>
    </source>
</evidence>
<proteinExistence type="predicted"/>
<name>A0A5J5EZR4_9PEZI</name>
<dbReference type="EMBL" id="VXIS01000068">
    <property type="protein sequence ID" value="KAA8908467.1"/>
    <property type="molecule type" value="Genomic_DNA"/>
</dbReference>
<reference evidence="1 2" key="1">
    <citation type="submission" date="2019-09" db="EMBL/GenBank/DDBJ databases">
        <title>Draft genome of the ectomycorrhizal ascomycete Sphaerosporella brunnea.</title>
        <authorList>
            <consortium name="DOE Joint Genome Institute"/>
            <person name="Benucci G.M."/>
            <person name="Marozzi G."/>
            <person name="Antonielli L."/>
            <person name="Sanchez S."/>
            <person name="Marco P."/>
            <person name="Wang X."/>
            <person name="Falini L.B."/>
            <person name="Barry K."/>
            <person name="Haridas S."/>
            <person name="Lipzen A."/>
            <person name="Labutti K."/>
            <person name="Grigoriev I.V."/>
            <person name="Murat C."/>
            <person name="Martin F."/>
            <person name="Albertini E."/>
            <person name="Donnini D."/>
            <person name="Bonito G."/>
        </authorList>
    </citation>
    <scope>NUCLEOTIDE SEQUENCE [LARGE SCALE GENOMIC DNA]</scope>
    <source>
        <strain evidence="1 2">Sb_GMNB300</strain>
    </source>
</reference>
<dbReference type="InParanoid" id="A0A5J5EZR4"/>
<evidence type="ECO:0000313" key="1">
    <source>
        <dbReference type="EMBL" id="KAA8908467.1"/>
    </source>
</evidence>
<dbReference type="AlphaFoldDB" id="A0A5J5EZR4"/>
<comment type="caution">
    <text evidence="1">The sequence shown here is derived from an EMBL/GenBank/DDBJ whole genome shotgun (WGS) entry which is preliminary data.</text>
</comment>
<dbReference type="Proteomes" id="UP000326924">
    <property type="component" value="Unassembled WGS sequence"/>
</dbReference>